<dbReference type="InterPro" id="IPR033199">
    <property type="entry name" value="DDAH-like"/>
</dbReference>
<evidence type="ECO:0000256" key="3">
    <source>
        <dbReference type="PIRSR" id="PIRSR633199-1"/>
    </source>
</evidence>
<evidence type="ECO:0000256" key="1">
    <source>
        <dbReference type="ARBA" id="ARBA00008532"/>
    </source>
</evidence>
<dbReference type="GO" id="GO:0045429">
    <property type="term" value="P:positive regulation of nitric oxide biosynthetic process"/>
    <property type="evidence" value="ECO:0007669"/>
    <property type="project" value="TreeGrafter"/>
</dbReference>
<gene>
    <name evidence="4" type="ORF">F4556_000388</name>
</gene>
<dbReference type="EMBL" id="JACHJR010000001">
    <property type="protein sequence ID" value="MBB4944853.1"/>
    <property type="molecule type" value="Genomic_DNA"/>
</dbReference>
<keyword evidence="5" id="KW-1185">Reference proteome</keyword>
<feature type="active site" description="Proton donor" evidence="3">
    <location>
        <position position="179"/>
    </location>
</feature>
<dbReference type="RefSeq" id="WP_184911072.1">
    <property type="nucleotide sequence ID" value="NZ_JACHJR010000001.1"/>
</dbReference>
<dbReference type="GO" id="GO:0000052">
    <property type="term" value="P:citrulline metabolic process"/>
    <property type="evidence" value="ECO:0007669"/>
    <property type="project" value="TreeGrafter"/>
</dbReference>
<dbReference type="GO" id="GO:0016403">
    <property type="term" value="F:dimethylargininase activity"/>
    <property type="evidence" value="ECO:0007669"/>
    <property type="project" value="TreeGrafter"/>
</dbReference>
<dbReference type="NCBIfam" id="NF045659">
    <property type="entry name" value="DiMArgaseDdahMtb"/>
    <property type="match status" value="1"/>
</dbReference>
<evidence type="ECO:0000313" key="4">
    <source>
        <dbReference type="EMBL" id="MBB4944853.1"/>
    </source>
</evidence>
<comment type="similarity">
    <text evidence="1">Belongs to the DDAH family.</text>
</comment>
<dbReference type="PANTHER" id="PTHR12737:SF9">
    <property type="entry name" value="DIMETHYLARGININASE"/>
    <property type="match status" value="1"/>
</dbReference>
<sequence>MTDLLAPPTAATRRQARIRHFLMCRPDHFDVTYTINPWMDPEKPTSNDLALAQWEVLHKLLVELGHHVQTIDAEAGLPDMVFAANGATVVDDKALVARFRHSERDGESQHYVDWFRKQGFVEVVQAQYPNEGEGDYLTTRRAILAGNGFRSDPRSQAEAEALFGRPVVGLTLVDPRFYHLDTALAVLDEDEVMYYPAAFTPESRRVLETLFPDAVLADEADAVVFGLNAVSDGYNVILPEAATGLAAKLRARGFRTHGVDLSELLKAGGSAKCCTLELRH</sequence>
<reference evidence="4 5" key="1">
    <citation type="submission" date="2020-08" db="EMBL/GenBank/DDBJ databases">
        <title>Sequencing the genomes of 1000 actinobacteria strains.</title>
        <authorList>
            <person name="Klenk H.-P."/>
        </authorList>
    </citation>
    <scope>NUCLEOTIDE SEQUENCE [LARGE SCALE GENOMIC DNA]</scope>
    <source>
        <strain evidence="4 5">DSM 44786</strain>
    </source>
</reference>
<comment type="caution">
    <text evidence="4">The sequence shown here is derived from an EMBL/GenBank/DDBJ whole genome shotgun (WGS) entry which is preliminary data.</text>
</comment>
<dbReference type="Gene3D" id="3.75.10.10">
    <property type="entry name" value="L-arginine/glycine Amidinotransferase, Chain A"/>
    <property type="match status" value="1"/>
</dbReference>
<keyword evidence="2 4" id="KW-0378">Hydrolase</keyword>
<accession>A0A7W7S6L1</accession>
<dbReference type="PANTHER" id="PTHR12737">
    <property type="entry name" value="DIMETHYLARGININE DIMETHYLAMINOHYDROLASE"/>
    <property type="match status" value="1"/>
</dbReference>
<protein>
    <submittedName>
        <fullName evidence="4">N-dimethylarginine dimethylaminohydrolase</fullName>
    </submittedName>
</protein>
<name>A0A7W7S6L1_9ACTN</name>
<dbReference type="SUPFAM" id="SSF55909">
    <property type="entry name" value="Pentein"/>
    <property type="match status" value="1"/>
</dbReference>
<dbReference type="Proteomes" id="UP000573327">
    <property type="component" value="Unassembled WGS sequence"/>
</dbReference>
<dbReference type="GO" id="GO:0006525">
    <property type="term" value="P:arginine metabolic process"/>
    <property type="evidence" value="ECO:0007669"/>
    <property type="project" value="TreeGrafter"/>
</dbReference>
<feature type="active site" description="Nucleophile" evidence="3">
    <location>
        <position position="273"/>
    </location>
</feature>
<evidence type="ECO:0000313" key="5">
    <source>
        <dbReference type="Proteomes" id="UP000573327"/>
    </source>
</evidence>
<dbReference type="GO" id="GO:0016597">
    <property type="term" value="F:amino acid binding"/>
    <property type="evidence" value="ECO:0007669"/>
    <property type="project" value="TreeGrafter"/>
</dbReference>
<dbReference type="AlphaFoldDB" id="A0A7W7S6L1"/>
<proteinExistence type="inferred from homology"/>
<organism evidence="4 5">
    <name type="scientific">Kitasatospora gansuensis</name>
    <dbReference type="NCBI Taxonomy" id="258050"/>
    <lineage>
        <taxon>Bacteria</taxon>
        <taxon>Bacillati</taxon>
        <taxon>Actinomycetota</taxon>
        <taxon>Actinomycetes</taxon>
        <taxon>Kitasatosporales</taxon>
        <taxon>Streptomycetaceae</taxon>
        <taxon>Kitasatospora</taxon>
    </lineage>
</organism>
<evidence type="ECO:0000256" key="2">
    <source>
        <dbReference type="ARBA" id="ARBA00022801"/>
    </source>
</evidence>